<name>A0ABN9QE20_9DINO</name>
<evidence type="ECO:0000256" key="1">
    <source>
        <dbReference type="SAM" id="MobiDB-lite"/>
    </source>
</evidence>
<gene>
    <name evidence="2" type="ORF">PCOR1329_LOCUS11062</name>
</gene>
<reference evidence="2" key="1">
    <citation type="submission" date="2023-10" db="EMBL/GenBank/DDBJ databases">
        <authorList>
            <person name="Chen Y."/>
            <person name="Shah S."/>
            <person name="Dougan E. K."/>
            <person name="Thang M."/>
            <person name="Chan C."/>
        </authorList>
    </citation>
    <scope>NUCLEOTIDE SEQUENCE [LARGE SCALE GENOMIC DNA]</scope>
</reference>
<accession>A0ABN9QE20</accession>
<protein>
    <submittedName>
        <fullName evidence="2">Uncharacterized protein</fullName>
    </submittedName>
</protein>
<evidence type="ECO:0000313" key="2">
    <source>
        <dbReference type="EMBL" id="CAK0804156.1"/>
    </source>
</evidence>
<proteinExistence type="predicted"/>
<sequence length="111" mass="12110">MGWGPQARSSLAGSGGGSRPRAPRGVHFSANRLHALQQRERVRRFFVFREAAAAALARRRNGGEQGIQAARPAFAQWTQGLASRRTRLAFADCLGSSLWKTPCASVRHVVI</sequence>
<organism evidence="2 3">
    <name type="scientific">Prorocentrum cordatum</name>
    <dbReference type="NCBI Taxonomy" id="2364126"/>
    <lineage>
        <taxon>Eukaryota</taxon>
        <taxon>Sar</taxon>
        <taxon>Alveolata</taxon>
        <taxon>Dinophyceae</taxon>
        <taxon>Prorocentrales</taxon>
        <taxon>Prorocentraceae</taxon>
        <taxon>Prorocentrum</taxon>
    </lineage>
</organism>
<keyword evidence="3" id="KW-1185">Reference proteome</keyword>
<feature type="region of interest" description="Disordered" evidence="1">
    <location>
        <begin position="1"/>
        <end position="25"/>
    </location>
</feature>
<comment type="caution">
    <text evidence="2">The sequence shown here is derived from an EMBL/GenBank/DDBJ whole genome shotgun (WGS) entry which is preliminary data.</text>
</comment>
<dbReference type="Proteomes" id="UP001189429">
    <property type="component" value="Unassembled WGS sequence"/>
</dbReference>
<evidence type="ECO:0000313" key="3">
    <source>
        <dbReference type="Proteomes" id="UP001189429"/>
    </source>
</evidence>
<dbReference type="EMBL" id="CAUYUJ010003176">
    <property type="protein sequence ID" value="CAK0804156.1"/>
    <property type="molecule type" value="Genomic_DNA"/>
</dbReference>